<gene>
    <name evidence="1" type="ORF">TNIN_93531</name>
</gene>
<name>A0A8X6WUV7_9ARAC</name>
<comment type="caution">
    <text evidence="1">The sequence shown here is derived from an EMBL/GenBank/DDBJ whole genome shotgun (WGS) entry which is preliminary data.</text>
</comment>
<evidence type="ECO:0000313" key="1">
    <source>
        <dbReference type="EMBL" id="GFY41769.1"/>
    </source>
</evidence>
<evidence type="ECO:0000313" key="2">
    <source>
        <dbReference type="Proteomes" id="UP000886998"/>
    </source>
</evidence>
<organism evidence="1 2">
    <name type="scientific">Trichonephila inaurata madagascariensis</name>
    <dbReference type="NCBI Taxonomy" id="2747483"/>
    <lineage>
        <taxon>Eukaryota</taxon>
        <taxon>Metazoa</taxon>
        <taxon>Ecdysozoa</taxon>
        <taxon>Arthropoda</taxon>
        <taxon>Chelicerata</taxon>
        <taxon>Arachnida</taxon>
        <taxon>Araneae</taxon>
        <taxon>Araneomorphae</taxon>
        <taxon>Entelegynae</taxon>
        <taxon>Araneoidea</taxon>
        <taxon>Nephilidae</taxon>
        <taxon>Trichonephila</taxon>
        <taxon>Trichonephila inaurata</taxon>
    </lineage>
</organism>
<proteinExistence type="predicted"/>
<protein>
    <submittedName>
        <fullName evidence="1">Uncharacterized protein</fullName>
    </submittedName>
</protein>
<dbReference type="AlphaFoldDB" id="A0A8X6WUV7"/>
<keyword evidence="2" id="KW-1185">Reference proteome</keyword>
<dbReference type="Proteomes" id="UP000886998">
    <property type="component" value="Unassembled WGS sequence"/>
</dbReference>
<reference evidence="1" key="1">
    <citation type="submission" date="2020-08" db="EMBL/GenBank/DDBJ databases">
        <title>Multicomponent nature underlies the extraordinary mechanical properties of spider dragline silk.</title>
        <authorList>
            <person name="Kono N."/>
            <person name="Nakamura H."/>
            <person name="Mori M."/>
            <person name="Yoshida Y."/>
            <person name="Ohtoshi R."/>
            <person name="Malay A.D."/>
            <person name="Moran D.A.P."/>
            <person name="Tomita M."/>
            <person name="Numata K."/>
            <person name="Arakawa K."/>
        </authorList>
    </citation>
    <scope>NUCLEOTIDE SEQUENCE</scope>
</reference>
<sequence length="82" mass="9496">MICSVILLKIKRKDRTRKAVHLNTWRTASIIFGYSTSSFWRCALSVLSILVRSISRCFNWLLCFVTSLLKSRLSELAFLLVL</sequence>
<dbReference type="EMBL" id="BMAV01002668">
    <property type="protein sequence ID" value="GFY41769.1"/>
    <property type="molecule type" value="Genomic_DNA"/>
</dbReference>
<accession>A0A8X6WUV7</accession>